<dbReference type="PANTHER" id="PTHR11941:SF54">
    <property type="entry name" value="ENOYL-COA HYDRATASE, MITOCHONDRIAL"/>
    <property type="match status" value="1"/>
</dbReference>
<dbReference type="RefSeq" id="WP_060062593.1">
    <property type="nucleotide sequence ID" value="NZ_QMFZ01000058.1"/>
</dbReference>
<dbReference type="PANTHER" id="PTHR11941">
    <property type="entry name" value="ENOYL-COA HYDRATASE-RELATED"/>
    <property type="match status" value="1"/>
</dbReference>
<evidence type="ECO:0000256" key="2">
    <source>
        <dbReference type="ARBA" id="ARBA00023239"/>
    </source>
</evidence>
<organism evidence="3 4">
    <name type="scientific">Burkholderia reimsis</name>
    <dbReference type="NCBI Taxonomy" id="2234132"/>
    <lineage>
        <taxon>Bacteria</taxon>
        <taxon>Pseudomonadati</taxon>
        <taxon>Pseudomonadota</taxon>
        <taxon>Betaproteobacteria</taxon>
        <taxon>Burkholderiales</taxon>
        <taxon>Burkholderiaceae</taxon>
        <taxon>Burkholderia</taxon>
    </lineage>
</organism>
<keyword evidence="4" id="KW-1185">Reference proteome</keyword>
<reference evidence="3 4" key="1">
    <citation type="submission" date="2018-06" db="EMBL/GenBank/DDBJ databases">
        <title>Draft genome sequence of Burkholderia reimsis strain BE51 isolated from a French agricultural soil.</title>
        <authorList>
            <person name="Esmaeel Q."/>
        </authorList>
    </citation>
    <scope>NUCLEOTIDE SEQUENCE [LARGE SCALE GENOMIC DNA]</scope>
    <source>
        <strain evidence="3 4">BE51</strain>
    </source>
</reference>
<evidence type="ECO:0000313" key="3">
    <source>
        <dbReference type="EMBL" id="RBB32532.1"/>
    </source>
</evidence>
<dbReference type="SUPFAM" id="SSF52096">
    <property type="entry name" value="ClpP/crotonase"/>
    <property type="match status" value="1"/>
</dbReference>
<dbReference type="Gene3D" id="3.90.226.10">
    <property type="entry name" value="2-enoyl-CoA Hydratase, Chain A, domain 1"/>
    <property type="match status" value="1"/>
</dbReference>
<dbReference type="InterPro" id="IPR014748">
    <property type="entry name" value="Enoyl-CoA_hydra_C"/>
</dbReference>
<evidence type="ECO:0000313" key="4">
    <source>
        <dbReference type="Proteomes" id="UP000252458"/>
    </source>
</evidence>
<dbReference type="Proteomes" id="UP000252458">
    <property type="component" value="Unassembled WGS sequence"/>
</dbReference>
<dbReference type="InterPro" id="IPR001753">
    <property type="entry name" value="Enoyl-CoA_hydra/iso"/>
</dbReference>
<protein>
    <submittedName>
        <fullName evidence="3">Enoyl-CoA hydratase</fullName>
        <ecNumber evidence="3">4.2.1.17</ecNumber>
    </submittedName>
</protein>
<keyword evidence="2 3" id="KW-0456">Lyase</keyword>
<dbReference type="InterPro" id="IPR029045">
    <property type="entry name" value="ClpP/crotonase-like_dom_sf"/>
</dbReference>
<dbReference type="AlphaFoldDB" id="A0A365QJI0"/>
<proteinExistence type="inferred from homology"/>
<dbReference type="FunFam" id="1.10.12.10:FF:000001">
    <property type="entry name" value="Probable enoyl-CoA hydratase, mitochondrial"/>
    <property type="match status" value="1"/>
</dbReference>
<comment type="caution">
    <text evidence="3">The sequence shown here is derived from an EMBL/GenBank/DDBJ whole genome shotgun (WGS) entry which is preliminary data.</text>
</comment>
<evidence type="ECO:0000256" key="1">
    <source>
        <dbReference type="ARBA" id="ARBA00005254"/>
    </source>
</evidence>
<dbReference type="GO" id="GO:0004300">
    <property type="term" value="F:enoyl-CoA hydratase activity"/>
    <property type="evidence" value="ECO:0007669"/>
    <property type="project" value="UniProtKB-EC"/>
</dbReference>
<dbReference type="GO" id="GO:0006635">
    <property type="term" value="P:fatty acid beta-oxidation"/>
    <property type="evidence" value="ECO:0007669"/>
    <property type="project" value="TreeGrafter"/>
</dbReference>
<sequence>MEEMLVVAERIGRVAHLQLNRPKKANVLNVELMAALSAHLAHLDGDDEVSVIVISGHPKFFAAGADVAAMVERSASDVIRERFLTGAWECVGRVRKPVVAAVTGYATGGGCELAQACDAIIAGESARFGQPELALGTIPGLGGTQRLPRWIGRMRAMDWCLRARVVTAREAHDAGLVTQVVADADVVTHAIAYAQEIAAYSLPALILLKEAINRTAEMPLSAGLDLEKRLFYATFAFEDRREGMAAFLAKRPPVFRHA</sequence>
<comment type="similarity">
    <text evidence="1">Belongs to the enoyl-CoA hydratase/isomerase family.</text>
</comment>
<dbReference type="EC" id="4.2.1.17" evidence="3"/>
<name>A0A365QJI0_9BURK</name>
<dbReference type="FunFam" id="3.90.226.10:FF:000009">
    <property type="entry name" value="Carnitinyl-CoA dehydratase"/>
    <property type="match status" value="1"/>
</dbReference>
<dbReference type="EMBL" id="QMFZ01000058">
    <property type="protein sequence ID" value="RBB32532.1"/>
    <property type="molecule type" value="Genomic_DNA"/>
</dbReference>
<accession>A0A365QJI0</accession>
<dbReference type="CDD" id="cd06558">
    <property type="entry name" value="crotonase-like"/>
    <property type="match status" value="1"/>
</dbReference>
<dbReference type="Pfam" id="PF00378">
    <property type="entry name" value="ECH_1"/>
    <property type="match status" value="1"/>
</dbReference>
<gene>
    <name evidence="3" type="ORF">DPV79_38145</name>
</gene>
<dbReference type="Gene3D" id="1.10.12.10">
    <property type="entry name" value="Lyase 2-enoyl-coa Hydratase, Chain A, domain 2"/>
    <property type="match status" value="1"/>
</dbReference>